<dbReference type="PANTHER" id="PTHR35561">
    <property type="entry name" value="RNA 2',3'-CYCLIC PHOSPHODIESTERASE"/>
    <property type="match status" value="1"/>
</dbReference>
<dbReference type="PANTHER" id="PTHR35561:SF1">
    <property type="entry name" value="RNA 2',3'-CYCLIC PHOSPHODIESTERASE"/>
    <property type="match status" value="1"/>
</dbReference>
<evidence type="ECO:0000256" key="1">
    <source>
        <dbReference type="ARBA" id="ARBA00022801"/>
    </source>
</evidence>
<name>L1KHC4_9ACTN</name>
<dbReference type="Proteomes" id="UP000010411">
    <property type="component" value="Unassembled WGS sequence"/>
</dbReference>
<dbReference type="AlphaFoldDB" id="L1KHC4"/>
<keyword evidence="1 2" id="KW-0378">Hydrolase</keyword>
<dbReference type="EMBL" id="AEJC01000686">
    <property type="protein sequence ID" value="EKX60007.1"/>
    <property type="molecule type" value="Genomic_DNA"/>
</dbReference>
<feature type="active site" description="Proton acceptor" evidence="2">
    <location>
        <position position="161"/>
    </location>
</feature>
<proteinExistence type="inferred from homology"/>
<feature type="short sequence motif" description="HXTX 1" evidence="2">
    <location>
        <begin position="76"/>
        <end position="79"/>
    </location>
</feature>
<accession>L1KHC4</accession>
<dbReference type="EC" id="3.1.4.58" evidence="2"/>
<dbReference type="GO" id="GO:0016874">
    <property type="term" value="F:ligase activity"/>
    <property type="evidence" value="ECO:0007669"/>
    <property type="project" value="UniProtKB-KW"/>
</dbReference>
<feature type="domain" description="Phosphoesterase HXTX" evidence="3">
    <location>
        <begin position="132"/>
        <end position="205"/>
    </location>
</feature>
<dbReference type="GO" id="GO:0004113">
    <property type="term" value="F:2',3'-cyclic-nucleotide 3'-phosphodiesterase activity"/>
    <property type="evidence" value="ECO:0007669"/>
    <property type="project" value="InterPro"/>
</dbReference>
<evidence type="ECO:0000259" key="3">
    <source>
        <dbReference type="Pfam" id="PF02834"/>
    </source>
</evidence>
<dbReference type="SUPFAM" id="SSF55144">
    <property type="entry name" value="LigT-like"/>
    <property type="match status" value="1"/>
</dbReference>
<dbReference type="InterPro" id="IPR004175">
    <property type="entry name" value="RNA_CPDase"/>
</dbReference>
<comment type="similarity">
    <text evidence="2">Belongs to the 2H phosphoesterase superfamily. ThpR family.</text>
</comment>
<feature type="domain" description="Phosphoesterase HXTX" evidence="3">
    <location>
        <begin position="43"/>
        <end position="124"/>
    </location>
</feature>
<evidence type="ECO:0000256" key="2">
    <source>
        <dbReference type="HAMAP-Rule" id="MF_01940"/>
    </source>
</evidence>
<evidence type="ECO:0000313" key="4">
    <source>
        <dbReference type="EMBL" id="EKX60007.1"/>
    </source>
</evidence>
<protein>
    <recommendedName>
        <fullName evidence="2">RNA 2',3'-cyclic phosphodiesterase</fullName>
        <shortName evidence="2">RNA 2',3'-CPDase</shortName>
        <ecNumber evidence="2">3.1.4.58</ecNumber>
    </recommendedName>
</protein>
<feature type="short sequence motif" description="HXTX 2" evidence="2">
    <location>
        <begin position="161"/>
        <end position="164"/>
    </location>
</feature>
<comment type="caution">
    <text evidence="4">The sequence shown here is derived from an EMBL/GenBank/DDBJ whole genome shotgun (WGS) entry which is preliminary data.</text>
</comment>
<evidence type="ECO:0000313" key="5">
    <source>
        <dbReference type="Proteomes" id="UP000010411"/>
    </source>
</evidence>
<keyword evidence="5" id="KW-1185">Reference proteome</keyword>
<dbReference type="InterPro" id="IPR009097">
    <property type="entry name" value="Cyclic_Pdiesterase"/>
</dbReference>
<comment type="function">
    <text evidence="2">Hydrolyzes RNA 2',3'-cyclic phosphodiester to an RNA 2'-phosphomonoester.</text>
</comment>
<organism evidence="4 5">
    <name type="scientific">Streptomyces ipomoeae 91-03</name>
    <dbReference type="NCBI Taxonomy" id="698759"/>
    <lineage>
        <taxon>Bacteria</taxon>
        <taxon>Bacillati</taxon>
        <taxon>Actinomycetota</taxon>
        <taxon>Actinomycetes</taxon>
        <taxon>Kitasatosporales</taxon>
        <taxon>Streptomycetaceae</taxon>
        <taxon>Streptomyces</taxon>
    </lineage>
</organism>
<dbReference type="HAMAP" id="MF_01940">
    <property type="entry name" value="RNA_CPDase"/>
    <property type="match status" value="1"/>
</dbReference>
<dbReference type="InterPro" id="IPR014051">
    <property type="entry name" value="Phosphoesterase_HXTX"/>
</dbReference>
<dbReference type="Pfam" id="PF02834">
    <property type="entry name" value="LigT_PEase"/>
    <property type="match status" value="2"/>
</dbReference>
<keyword evidence="4" id="KW-0436">Ligase</keyword>
<comment type="catalytic activity">
    <reaction evidence="2">
        <text>a 3'-end 2',3'-cyclophospho-ribonucleotide-RNA + H2O = a 3'-end 2'-phospho-ribonucleotide-RNA + H(+)</text>
        <dbReference type="Rhea" id="RHEA:11828"/>
        <dbReference type="Rhea" id="RHEA-COMP:10464"/>
        <dbReference type="Rhea" id="RHEA-COMP:17353"/>
        <dbReference type="ChEBI" id="CHEBI:15377"/>
        <dbReference type="ChEBI" id="CHEBI:15378"/>
        <dbReference type="ChEBI" id="CHEBI:83064"/>
        <dbReference type="ChEBI" id="CHEBI:173113"/>
        <dbReference type="EC" id="3.1.4.58"/>
    </reaction>
</comment>
<sequence>MVVACRAHAAEPHMSQPRALQGRAPAGPSCESGCMRLFAAVVPPDDVLDELGRVVAELKGRGGAQRLRWTEAAGWHFTLAFYGEVDDDLVPELSRRLERVAGRSGAFPLALRGGGQFGRGRALWVGAEGDLDALRLLADRAEAAARKAGVPMGEHRRYRPHLTVARGREAVDVRAYVDGLDAFVGRTWTVSDLVLVRSNLPVSGVPGEQPRYEVVGRWALEAGG</sequence>
<gene>
    <name evidence="4" type="ORF">STRIP9103_04211</name>
</gene>
<feature type="active site" description="Proton donor" evidence="2">
    <location>
        <position position="76"/>
    </location>
</feature>
<dbReference type="Gene3D" id="3.90.1140.10">
    <property type="entry name" value="Cyclic phosphodiesterase"/>
    <property type="match status" value="1"/>
</dbReference>
<reference evidence="4 5" key="1">
    <citation type="submission" date="2012-11" db="EMBL/GenBank/DDBJ databases">
        <authorList>
            <person name="Huguet-Tapia J.C."/>
            <person name="Durkin A.S."/>
            <person name="Pettis G.S."/>
            <person name="Badger J.H."/>
        </authorList>
    </citation>
    <scope>NUCLEOTIDE SEQUENCE [LARGE SCALE GENOMIC DNA]</scope>
    <source>
        <strain evidence="4 5">91-03</strain>
    </source>
</reference>
<dbReference type="PATRIC" id="fig|698759.3.peg.9246"/>
<dbReference type="GO" id="GO:0008664">
    <property type="term" value="F:RNA 2',3'-cyclic 3'-phosphodiesterase activity"/>
    <property type="evidence" value="ECO:0007669"/>
    <property type="project" value="UniProtKB-EC"/>
</dbReference>
<dbReference type="NCBIfam" id="TIGR02258">
    <property type="entry name" value="2_5_ligase"/>
    <property type="match status" value="1"/>
</dbReference>